<evidence type="ECO:0000313" key="3">
    <source>
        <dbReference type="Proteomes" id="UP000249616"/>
    </source>
</evidence>
<keyword evidence="2" id="KW-0614">Plasmid</keyword>
<dbReference type="RefSeq" id="WP_112443353.1">
    <property type="nucleotide sequence ID" value="NZ_CP030074.1"/>
</dbReference>
<dbReference type="Pfam" id="PF05593">
    <property type="entry name" value="RHS_repeat"/>
    <property type="match status" value="1"/>
</dbReference>
<feature type="region of interest" description="Disordered" evidence="1">
    <location>
        <begin position="950"/>
        <end position="970"/>
    </location>
</feature>
<accession>A0A2Z4JEN9</accession>
<dbReference type="InterPro" id="IPR031325">
    <property type="entry name" value="RHS_repeat"/>
</dbReference>
<dbReference type="KEGG" id="scad:DN051_44565"/>
<organism evidence="2 3">
    <name type="scientific">Streptomyces cadmiisoli</name>
    <dbReference type="NCBI Taxonomy" id="2184053"/>
    <lineage>
        <taxon>Bacteria</taxon>
        <taxon>Bacillati</taxon>
        <taxon>Actinomycetota</taxon>
        <taxon>Actinomycetes</taxon>
        <taxon>Kitasatosporales</taxon>
        <taxon>Streptomycetaceae</taxon>
        <taxon>Streptomyces</taxon>
        <taxon>Streptomyces aurantiacus group</taxon>
    </lineage>
</organism>
<gene>
    <name evidence="2" type="ORF">DN051_44565</name>
</gene>
<feature type="compositionally biased region" description="Polar residues" evidence="1">
    <location>
        <begin position="237"/>
        <end position="256"/>
    </location>
</feature>
<dbReference type="PANTHER" id="PTHR32305:SF17">
    <property type="entry name" value="TRNA NUCLEASE WAPA"/>
    <property type="match status" value="1"/>
</dbReference>
<keyword evidence="3" id="KW-1185">Reference proteome</keyword>
<name>A0A2Z4JEN9_9ACTN</name>
<evidence type="ECO:0000256" key="1">
    <source>
        <dbReference type="SAM" id="MobiDB-lite"/>
    </source>
</evidence>
<dbReference type="Gene3D" id="2.180.10.10">
    <property type="entry name" value="RHS repeat-associated core"/>
    <property type="match status" value="2"/>
</dbReference>
<dbReference type="InterPro" id="IPR050708">
    <property type="entry name" value="T6SS_VgrG/RHS"/>
</dbReference>
<dbReference type="EMBL" id="CP030074">
    <property type="protein sequence ID" value="AWW43579.1"/>
    <property type="molecule type" value="Genomic_DNA"/>
</dbReference>
<reference evidence="3" key="1">
    <citation type="submission" date="2018-06" db="EMBL/GenBank/DDBJ databases">
        <authorList>
            <person name="Li K."/>
        </authorList>
    </citation>
    <scope>NUCLEOTIDE SEQUENCE [LARGE SCALE GENOMIC DNA]</scope>
    <source>
        <strain evidence="3">ZFG47</strain>
        <plasmid evidence="3">unnamed1</plasmid>
    </source>
</reference>
<geneLocation type="plasmid" evidence="2 3">
    <name>unnamed1</name>
</geneLocation>
<protein>
    <submittedName>
        <fullName evidence="2">RHS repeat-associated core domain-containing protein</fullName>
    </submittedName>
</protein>
<feature type="compositionally biased region" description="Basic and acidic residues" evidence="1">
    <location>
        <begin position="225"/>
        <end position="234"/>
    </location>
</feature>
<feature type="compositionally biased region" description="Polar residues" evidence="1">
    <location>
        <begin position="210"/>
        <end position="224"/>
    </location>
</feature>
<feature type="region of interest" description="Disordered" evidence="1">
    <location>
        <begin position="210"/>
        <end position="265"/>
    </location>
</feature>
<feature type="compositionally biased region" description="Low complexity" evidence="1">
    <location>
        <begin position="1952"/>
        <end position="1962"/>
    </location>
</feature>
<feature type="region of interest" description="Disordered" evidence="1">
    <location>
        <begin position="414"/>
        <end position="437"/>
    </location>
</feature>
<dbReference type="PANTHER" id="PTHR32305">
    <property type="match status" value="1"/>
</dbReference>
<feature type="region of interest" description="Disordered" evidence="1">
    <location>
        <begin position="1915"/>
        <end position="1973"/>
    </location>
</feature>
<dbReference type="NCBIfam" id="TIGR03696">
    <property type="entry name" value="Rhs_assc_core"/>
    <property type="match status" value="1"/>
</dbReference>
<sequence>MPSFRRRTSTADSTGNPTRLQARVALTAAFALLPGLLSPLTALAQEAEPLGRPDAPEQVSAKMVPLKPKQTATSRLIARQEAAGKKTAQRALREQDATVSWPAPATTTLTTPAWGTANATVGSLPVSLAAPAAKTARGNKAATSVKVSVLSRKQTKALGIKGVALTVTAPRTGATADLTIDYSAFANAYGGDWAGRLQVLRLPECALTQPGQASCRDSTPVTYSNDREDNKLRADLTFNTTSPASPAAKSGTSQAPRLSERSAKTADGQTLVLALAAATKSGGGDYKATPLSASSTWQAGGSSGTFTWSYPIKTPPAAAGPRPDLALSYDSGSVDGRTANTNNQGSQIGEGFDLTSSFIERKYGSCEDDEQADKYDLCWKYDNASLVLNGKATELVKDDTNGKWRLKDDDASLVTHSTGADNPDDGDPVSGGNGDGKGEYWTVITGTGTKYVFGLNKLDGAGSERTNSVWTVPVFGDDSGEPGYSSGTSLSGRAKTQAWRWNLDYVEDTHGNAMSYWYTAEANNYDTLGDDSTGTPYTRGGHLTKILYGQRAGALFSGTPAASNKVTFTYDERCIRTDDGCDSLTESTSAHWPDVPFDALCKDGDKCTGNVGPSFFTRKRLTGITTHAWNAARTPSADFEPVDSWQLTHQYLDPGETGDSHDQSLWLKSIQHTGEHGTPITTDPVTLTSEFLTNRVDGESDNILPLAKPRLTGITTETGAKIAVNYAEAECVAGQTRPRPDQNTSTCYPVYWKPNGGSVDPIRDWFQKYPVTAVDTTDEQGASGTIAQTYEYSGGGAWHYNDDPMTPQKERTWSIWRGFAKVTHYTGPSDGTRSKTVTVYMRGMHGDRLLKADGTTLDPDARRTAQATGVKAAAITDLDQYAGFTRESVTYNGTNEVAGTINDPWSRKTATQHKSYADIEAYYVRTGATHTRTNITSGSQPVDRTRTTATTYDDYGMPQTVEDKGDNAVTGDETCTRTWYARNDTGLTSLASRTRTTAKVCATADSALDLPADATKAGDVISDTAITYDATTAWTADQTPTRGEPKWTGRASAYNASDQPTWQKLTTTTFDTLGRPLVVKDTNDTQTSRTVYAPLATGPLTGTTVYDAKDYDTKTVIDFATGAATKITDPNAKVTQTTYDSLGRVTQLWLPNRLPIATPNYKYAYHLSNDSPSWVSTSTLTPTASGYNTSYTIYDSLLRARQTQSPSPSGGRIVTLAQYDTRGLASSTLSDIWDASNAPSGDPATVEGAQAPMQVDTTYDAAARPVTSQTKVKGVHRWTTTTVHQGDRVIQTAPTGGQATATLTNALGQTTETRQYASPTATGSYNHTRYTYTPAGQQKTITAHDNSVWSYTHDLFGRQTSATDPDKGTTTTGFTNLDQVDWTQDAENRKLIHAYDVLGRKTDMWQTDKTVAANKLAHWDYDQIAKGQQDTATRYVNDPSGQAAYVQKVTKFDNLYNATNSQLTLPASDPLVTAGVGPTLAFTATYNAANQLSGIGHPAVAGLASEGITNAFDTLGNPKTVNGTTGYLLGAAYSELGDPTTLTVGKDSTSSAKKAYLNYRYETGTRRLTKSYVTDDTHGYMPQDLTFTRDDAGNVNSVSDASTLGGTSQSDNQCFTYDGYSRLTEAWTPKTPDCASTGRTTANLGGAAPYWTSYTYTTAGQRNTETHHLTTGDQTTTYAYGTPTGQPHPLDRTTGAKNATYSYDKTGNTTGRPGATGTQTLTWNSEGKLASLTEQTKQTNYLYDANGSLLIRRATGDGDTVLYLGDTEVRLTTQGSTKTLTGTRYYSAGGQTIAVRTAAAGTTKLSFLATDPHGTATVALDATTWAITKRYTTPFGAARGTAPSSWPDDKRFLGKPADDATGLTHIGAREYDPGIGQFLSVDPILATGAPQSLNGYSYASNSPITNADPTGLCAHLDCPTRPSPDHQNTTPGHVPGKPTKSANTVYAENGESYNSSHDSSSSGTAQGGTKGLKIGPSDTAGGCGSWGFLSAVCNDVGETFYGAISNVPYTAELAGWLFDGDCRNGGAGSPGCDYGAQFDNWIASHGYDISSDPYQVPSAVAAIFGMRHGGLRHGPKGIRLDRHGRLTNGKYTVENELMAKHLPGREAVAGRSVFLKGVDAEKATLDAAAYADKHDLWTGDARQKAKVYVENGPVGVVGRTGELTSYINVYRKIPKQGVTIVHGSPGGAP</sequence>
<proteinExistence type="predicted"/>
<evidence type="ECO:0000313" key="2">
    <source>
        <dbReference type="EMBL" id="AWW43579.1"/>
    </source>
</evidence>
<dbReference type="InterPro" id="IPR022385">
    <property type="entry name" value="Rhs_assc_core"/>
</dbReference>
<dbReference type="Proteomes" id="UP000249616">
    <property type="component" value="Plasmid unnamed1"/>
</dbReference>